<comment type="subcellular location">
    <subcellularLocation>
        <location evidence="1">Host cell</location>
    </subcellularLocation>
    <subcellularLocation>
        <location evidence="2">Secreted</location>
    </subcellularLocation>
</comment>
<evidence type="ECO:0000256" key="3">
    <source>
        <dbReference type="ARBA" id="ARBA00022525"/>
    </source>
</evidence>
<keyword evidence="3" id="KW-0964">Secreted</keyword>
<organism evidence="6 7">
    <name type="scientific">Hebeloma cylindrosporum</name>
    <dbReference type="NCBI Taxonomy" id="76867"/>
    <lineage>
        <taxon>Eukaryota</taxon>
        <taxon>Fungi</taxon>
        <taxon>Dikarya</taxon>
        <taxon>Basidiomycota</taxon>
        <taxon>Agaricomycotina</taxon>
        <taxon>Agaricomycetes</taxon>
        <taxon>Agaricomycetidae</taxon>
        <taxon>Agaricales</taxon>
        <taxon>Agaricineae</taxon>
        <taxon>Hymenogastraceae</taxon>
        <taxon>Hebeloma</taxon>
    </lineage>
</organism>
<dbReference type="Proteomes" id="UP000053424">
    <property type="component" value="Unassembled WGS sequence"/>
</dbReference>
<evidence type="ECO:0000259" key="5">
    <source>
        <dbReference type="Pfam" id="PF20147"/>
    </source>
</evidence>
<sequence>MLTTSVPCQDVSLMLWCLIENESVVFPVEVPRSFMIGSLKEIIQRKRDTLKDVGPHILELWKVDIDLEGRPEHSVSQLELSSLQGAEKLASWESVERYWSNQPPTKHLHIIVNAAAGKQKINTTPQEHAVDIEVIDKRIHKELESLGGVVEAFLRNPEPPVWVPPDYVTADNREFLTNLQLPSYGNGKPSLLFHNLDKCDRIEIEKMLGPGTTSLCICNTSRSGKTRRMLEVLTKYWGFYLVAVRDVNGVGVRDMHDALKEVTKDGEWMTDLRYLPAEQRANQGKDNHLIASYHIQKVLAARIVVFRFFLELAILVDGSLQEKHKRIWLLFQLSDNIGGPFHPFVQIIRNCLRGASCDVLDILVGRLYDIRTTCLPGSRFIIGLDEAQHAARLYPYSFVSSTNTEVFRSIIREMVTIFTGSSIKLIVAGTGLSLGDLTENMGTGVSKVGVGVDVHQLGMFDTWPKLKPYLERYIPPSILESPSGYRLQQRIREYLLGRYGFSVSFLECFMRNGLESPHRLLNEYVKELTACVPGDTGDPFTLLEPELRVKVESLDFEWDRLRSDSDAIQQAVQIVQSHLTRGHGQSPTFGPVTARLVEYGVARFREGDEGYIVEPLAFLSLMKWLETQNRVPRIGIESRFGFPDEELIIYLLRMLRYPVPFSAIFDLHSTSGWENEMACIVGRLDGNDVSLDFLEAALQNLDPGVVHYAASIEEVINWVDAPAFAPAVLVTSQLFGPDVMIRCSSSPPNSTVISTVLLLGQFKSFTDSGNKGSLDAEMLRDALTSLNRDNWFKQAPSHQRQKLIHAIEKHRVLRFIGGYADPPDLNLVPACVTDAIEALGPNVPLATIRLNAFRAGFISEGEARHVLTPMEDALARKREGSGMGFGDVKDSAPPKKKRKKSALTP</sequence>
<evidence type="ECO:0000256" key="4">
    <source>
        <dbReference type="SAM" id="MobiDB-lite"/>
    </source>
</evidence>
<evidence type="ECO:0000313" key="6">
    <source>
        <dbReference type="EMBL" id="KIM47458.1"/>
    </source>
</evidence>
<protein>
    <recommendedName>
        <fullName evidence="5">Crinkler effector protein N-terminal domain-containing protein</fullName>
    </recommendedName>
</protein>
<reference evidence="6 7" key="1">
    <citation type="submission" date="2014-04" db="EMBL/GenBank/DDBJ databases">
        <authorList>
            <consortium name="DOE Joint Genome Institute"/>
            <person name="Kuo A."/>
            <person name="Gay G."/>
            <person name="Dore J."/>
            <person name="Kohler A."/>
            <person name="Nagy L.G."/>
            <person name="Floudas D."/>
            <person name="Copeland A."/>
            <person name="Barry K.W."/>
            <person name="Cichocki N."/>
            <person name="Veneault-Fourrey C."/>
            <person name="LaButti K."/>
            <person name="Lindquist E.A."/>
            <person name="Lipzen A."/>
            <person name="Lundell T."/>
            <person name="Morin E."/>
            <person name="Murat C."/>
            <person name="Sun H."/>
            <person name="Tunlid A."/>
            <person name="Henrissat B."/>
            <person name="Grigoriev I.V."/>
            <person name="Hibbett D.S."/>
            <person name="Martin F."/>
            <person name="Nordberg H.P."/>
            <person name="Cantor M.N."/>
            <person name="Hua S.X."/>
        </authorList>
    </citation>
    <scope>NUCLEOTIDE SEQUENCE [LARGE SCALE GENOMIC DNA]</scope>
    <source>
        <strain evidence="7">h7</strain>
    </source>
</reference>
<name>A0A0C2YC65_HEBCY</name>
<feature type="region of interest" description="Disordered" evidence="4">
    <location>
        <begin position="877"/>
        <end position="905"/>
    </location>
</feature>
<evidence type="ECO:0000256" key="2">
    <source>
        <dbReference type="ARBA" id="ARBA00004613"/>
    </source>
</evidence>
<proteinExistence type="predicted"/>
<feature type="domain" description="Crinkler effector protein N-terminal" evidence="5">
    <location>
        <begin position="13"/>
        <end position="112"/>
    </location>
</feature>
<evidence type="ECO:0000256" key="1">
    <source>
        <dbReference type="ARBA" id="ARBA00004340"/>
    </source>
</evidence>
<dbReference type="HOGENOM" id="CLU_010693_2_0_1"/>
<evidence type="ECO:0000313" key="7">
    <source>
        <dbReference type="Proteomes" id="UP000053424"/>
    </source>
</evidence>
<dbReference type="GO" id="GO:0043657">
    <property type="term" value="C:host cell"/>
    <property type="evidence" value="ECO:0007669"/>
    <property type="project" value="UniProtKB-SubCell"/>
</dbReference>
<gene>
    <name evidence="6" type="ORF">M413DRAFT_200359</name>
</gene>
<dbReference type="GO" id="GO:0005576">
    <property type="term" value="C:extracellular region"/>
    <property type="evidence" value="ECO:0007669"/>
    <property type="project" value="UniProtKB-SubCell"/>
</dbReference>
<dbReference type="EMBL" id="KN831769">
    <property type="protein sequence ID" value="KIM47458.1"/>
    <property type="molecule type" value="Genomic_DNA"/>
</dbReference>
<dbReference type="AlphaFoldDB" id="A0A0C2YC65"/>
<feature type="compositionally biased region" description="Basic residues" evidence="4">
    <location>
        <begin position="894"/>
        <end position="905"/>
    </location>
</feature>
<keyword evidence="7" id="KW-1185">Reference proteome</keyword>
<dbReference type="OrthoDB" id="2393824at2759"/>
<accession>A0A0C2YC65</accession>
<dbReference type="Pfam" id="PF20147">
    <property type="entry name" value="Crinkler"/>
    <property type="match status" value="1"/>
</dbReference>
<dbReference type="InterPro" id="IPR045379">
    <property type="entry name" value="Crinkler_N"/>
</dbReference>
<reference evidence="7" key="2">
    <citation type="submission" date="2015-01" db="EMBL/GenBank/DDBJ databases">
        <title>Evolutionary Origins and Diversification of the Mycorrhizal Mutualists.</title>
        <authorList>
            <consortium name="DOE Joint Genome Institute"/>
            <consortium name="Mycorrhizal Genomics Consortium"/>
            <person name="Kohler A."/>
            <person name="Kuo A."/>
            <person name="Nagy L.G."/>
            <person name="Floudas D."/>
            <person name="Copeland A."/>
            <person name="Barry K.W."/>
            <person name="Cichocki N."/>
            <person name="Veneault-Fourrey C."/>
            <person name="LaButti K."/>
            <person name="Lindquist E.A."/>
            <person name="Lipzen A."/>
            <person name="Lundell T."/>
            <person name="Morin E."/>
            <person name="Murat C."/>
            <person name="Riley R."/>
            <person name="Ohm R."/>
            <person name="Sun H."/>
            <person name="Tunlid A."/>
            <person name="Henrissat B."/>
            <person name="Grigoriev I.V."/>
            <person name="Hibbett D.S."/>
            <person name="Martin F."/>
        </authorList>
    </citation>
    <scope>NUCLEOTIDE SEQUENCE [LARGE SCALE GENOMIC DNA]</scope>
    <source>
        <strain evidence="7">h7</strain>
    </source>
</reference>